<accession>A0A3E1NKB4</accession>
<dbReference type="SUPFAM" id="SSF53098">
    <property type="entry name" value="Ribonuclease H-like"/>
    <property type="match status" value="1"/>
</dbReference>
<dbReference type="Proteomes" id="UP000261174">
    <property type="component" value="Unassembled WGS sequence"/>
</dbReference>
<protein>
    <recommendedName>
        <fullName evidence="2">Transposase IS4-like domain-containing protein</fullName>
    </recommendedName>
</protein>
<gene>
    <name evidence="3" type="ORF">DXN04_34310</name>
</gene>
<dbReference type="Pfam" id="PF01609">
    <property type="entry name" value="DDE_Tnp_1"/>
    <property type="match status" value="1"/>
</dbReference>
<dbReference type="PANTHER" id="PTHR33258:SF1">
    <property type="entry name" value="TRANSPOSASE INSL FOR INSERTION SEQUENCE ELEMENT IS186A-RELATED"/>
    <property type="match status" value="1"/>
</dbReference>
<organism evidence="3 4">
    <name type="scientific">Chitinophaga silvisoli</name>
    <dbReference type="NCBI Taxonomy" id="2291814"/>
    <lineage>
        <taxon>Bacteria</taxon>
        <taxon>Pseudomonadati</taxon>
        <taxon>Bacteroidota</taxon>
        <taxon>Chitinophagia</taxon>
        <taxon>Chitinophagales</taxon>
        <taxon>Chitinophagaceae</taxon>
        <taxon>Chitinophaga</taxon>
    </lineage>
</organism>
<dbReference type="OrthoDB" id="7327264at2"/>
<dbReference type="GO" id="GO:0003677">
    <property type="term" value="F:DNA binding"/>
    <property type="evidence" value="ECO:0007669"/>
    <property type="project" value="InterPro"/>
</dbReference>
<evidence type="ECO:0000313" key="3">
    <source>
        <dbReference type="EMBL" id="RFM28379.1"/>
    </source>
</evidence>
<feature type="domain" description="Transposase IS4-like" evidence="2">
    <location>
        <begin position="2"/>
        <end position="132"/>
    </location>
</feature>
<dbReference type="InterPro" id="IPR002559">
    <property type="entry name" value="Transposase_11"/>
</dbReference>
<sequence length="253" mass="29498">MDAFSGVTEFVRITPAKEYDRKFLYHLKLKEGSWIVFDKAYNTYRHFAKWTTQKVWFVSRMKDNAVFHVTKVLVDKTKQKQAIGVIKEQHITVGIKTNRTETERLKLRRVVYKTRDGKRYIYITNDFTLPEQGVLSLNIKLNIQIHPVYFAKSQKPKSNANNGEPNWSSKSSKTFGHTFIEHGQKRSVESMADRSRSRQDKMPIGRWLNDEKAAAFIKRIFNTLKPGENIVNIPDGLGEVIYQDKTREVVNRA</sequence>
<evidence type="ECO:0000313" key="4">
    <source>
        <dbReference type="Proteomes" id="UP000261174"/>
    </source>
</evidence>
<dbReference type="InterPro" id="IPR012337">
    <property type="entry name" value="RNaseH-like_sf"/>
</dbReference>
<dbReference type="EMBL" id="QTJV01000052">
    <property type="protein sequence ID" value="RFM28379.1"/>
    <property type="molecule type" value="Genomic_DNA"/>
</dbReference>
<feature type="compositionally biased region" description="Polar residues" evidence="1">
    <location>
        <begin position="156"/>
        <end position="174"/>
    </location>
</feature>
<name>A0A3E1NKB4_9BACT</name>
<dbReference type="GO" id="GO:0004803">
    <property type="term" value="F:transposase activity"/>
    <property type="evidence" value="ECO:0007669"/>
    <property type="project" value="InterPro"/>
</dbReference>
<feature type="region of interest" description="Disordered" evidence="1">
    <location>
        <begin position="154"/>
        <end position="174"/>
    </location>
</feature>
<dbReference type="PANTHER" id="PTHR33258">
    <property type="entry name" value="TRANSPOSASE INSL FOR INSERTION SEQUENCE ELEMENT IS186A-RELATED"/>
    <property type="match status" value="1"/>
</dbReference>
<comment type="caution">
    <text evidence="3">The sequence shown here is derived from an EMBL/GenBank/DDBJ whole genome shotgun (WGS) entry which is preliminary data.</text>
</comment>
<reference evidence="3 4" key="1">
    <citation type="submission" date="2018-08" db="EMBL/GenBank/DDBJ databases">
        <title>Chitinophaga sp. K20C18050901, a novel bacterium isolated from forest soil.</title>
        <authorList>
            <person name="Wang C."/>
        </authorList>
    </citation>
    <scope>NUCLEOTIDE SEQUENCE [LARGE SCALE GENOMIC DNA]</scope>
    <source>
        <strain evidence="3 4">K20C18050901</strain>
    </source>
</reference>
<evidence type="ECO:0000256" key="1">
    <source>
        <dbReference type="SAM" id="MobiDB-lite"/>
    </source>
</evidence>
<evidence type="ECO:0000259" key="2">
    <source>
        <dbReference type="Pfam" id="PF01609"/>
    </source>
</evidence>
<keyword evidence="4" id="KW-1185">Reference proteome</keyword>
<dbReference type="GO" id="GO:0006313">
    <property type="term" value="P:DNA transposition"/>
    <property type="evidence" value="ECO:0007669"/>
    <property type="project" value="InterPro"/>
</dbReference>
<proteinExistence type="predicted"/>
<dbReference type="AlphaFoldDB" id="A0A3E1NKB4"/>